<organism evidence="3 4">
    <name type="scientific">Talaromyces amestolkiae</name>
    <dbReference type="NCBI Taxonomy" id="1196081"/>
    <lineage>
        <taxon>Eukaryota</taxon>
        <taxon>Fungi</taxon>
        <taxon>Dikarya</taxon>
        <taxon>Ascomycota</taxon>
        <taxon>Pezizomycotina</taxon>
        <taxon>Eurotiomycetes</taxon>
        <taxon>Eurotiomycetidae</taxon>
        <taxon>Eurotiales</taxon>
        <taxon>Trichocomaceae</taxon>
        <taxon>Talaromyces</taxon>
        <taxon>Talaromyces sect. Talaromyces</taxon>
    </lineage>
</organism>
<dbReference type="Proteomes" id="UP000249363">
    <property type="component" value="Unassembled WGS sequence"/>
</dbReference>
<sequence length="233" mass="26113">MASSPSSTRSVQISLISYGHANGPIVQQQKPPAKYHKTLSYSIRHLPNPPRHLRVKATGLSRRLQKEFLQNDDVEAFLLKVRGEILNVVKKGGDLLSAISEGEQDENKNGESGDGDINEQPSPENTEDINIVVTICCEEGRHRSVAFVEELARRLGNLKDEDDDFPQHWQVSINVMHRDIGGNDNEGEQSLGQNQRPNKAQAKTRQRDRREKEDRLNSSSETTGNFLASNYST</sequence>
<protein>
    <recommendedName>
        <fullName evidence="2">RapZ C-terminal domain-containing protein</fullName>
    </recommendedName>
</protein>
<dbReference type="OrthoDB" id="10267139at2759"/>
<dbReference type="InterPro" id="IPR053931">
    <property type="entry name" value="RapZ_C"/>
</dbReference>
<feature type="region of interest" description="Disordered" evidence="1">
    <location>
        <begin position="101"/>
        <end position="125"/>
    </location>
</feature>
<feature type="compositionally biased region" description="Polar residues" evidence="1">
    <location>
        <begin position="217"/>
        <end position="233"/>
    </location>
</feature>
<dbReference type="GeneID" id="63798627"/>
<feature type="domain" description="RapZ C-terminal" evidence="2">
    <location>
        <begin position="125"/>
        <end position="158"/>
    </location>
</feature>
<dbReference type="RefSeq" id="XP_040737915.1">
    <property type="nucleotide sequence ID" value="XM_040882326.1"/>
</dbReference>
<evidence type="ECO:0000313" key="3">
    <source>
        <dbReference type="EMBL" id="RAO73401.1"/>
    </source>
</evidence>
<proteinExistence type="predicted"/>
<accession>A0A364LCE8</accession>
<evidence type="ECO:0000259" key="2">
    <source>
        <dbReference type="Pfam" id="PF22740"/>
    </source>
</evidence>
<dbReference type="AlphaFoldDB" id="A0A364LCE8"/>
<feature type="region of interest" description="Disordered" evidence="1">
    <location>
        <begin position="178"/>
        <end position="233"/>
    </location>
</feature>
<keyword evidence="4" id="KW-1185">Reference proteome</keyword>
<dbReference type="Pfam" id="PF22740">
    <property type="entry name" value="PapZ_C"/>
    <property type="match status" value="1"/>
</dbReference>
<dbReference type="STRING" id="1196081.A0A364LCE8"/>
<name>A0A364LCE8_TALAM</name>
<evidence type="ECO:0000256" key="1">
    <source>
        <dbReference type="SAM" id="MobiDB-lite"/>
    </source>
</evidence>
<reference evidence="3 4" key="1">
    <citation type="journal article" date="2017" name="Biotechnol. Biofuels">
        <title>Differential beta-glucosidase expression as a function of carbon source availability in Talaromyces amestolkiae: a genomic and proteomic approach.</title>
        <authorList>
            <person name="de Eugenio L.I."/>
            <person name="Mendez-Liter J.A."/>
            <person name="Nieto-Dominguez M."/>
            <person name="Alonso L."/>
            <person name="Gil-Munoz J."/>
            <person name="Barriuso J."/>
            <person name="Prieto A."/>
            <person name="Martinez M.J."/>
        </authorList>
    </citation>
    <scope>NUCLEOTIDE SEQUENCE [LARGE SCALE GENOMIC DNA]</scope>
    <source>
        <strain evidence="3 4">CIB</strain>
    </source>
</reference>
<comment type="caution">
    <text evidence="3">The sequence shown here is derived from an EMBL/GenBank/DDBJ whole genome shotgun (WGS) entry which is preliminary data.</text>
</comment>
<dbReference type="EMBL" id="MIKG01000024">
    <property type="protein sequence ID" value="RAO73401.1"/>
    <property type="molecule type" value="Genomic_DNA"/>
</dbReference>
<evidence type="ECO:0000313" key="4">
    <source>
        <dbReference type="Proteomes" id="UP000249363"/>
    </source>
</evidence>
<feature type="compositionally biased region" description="Polar residues" evidence="1">
    <location>
        <begin position="188"/>
        <end position="201"/>
    </location>
</feature>
<gene>
    <name evidence="3" type="ORF">BHQ10_009413</name>
</gene>